<dbReference type="InterPro" id="IPR029235">
    <property type="entry name" value="FAME"/>
</dbReference>
<dbReference type="Proteomes" id="UP001283361">
    <property type="component" value="Unassembled WGS sequence"/>
</dbReference>
<accession>A0AAE0ZSR7</accession>
<feature type="compositionally biased region" description="Basic residues" evidence="1">
    <location>
        <begin position="135"/>
        <end position="150"/>
    </location>
</feature>
<keyword evidence="3" id="KW-1185">Reference proteome</keyword>
<proteinExistence type="predicted"/>
<dbReference type="AlphaFoldDB" id="A0AAE0ZSR7"/>
<feature type="compositionally biased region" description="Low complexity" evidence="1">
    <location>
        <begin position="22"/>
        <end position="33"/>
    </location>
</feature>
<comment type="caution">
    <text evidence="2">The sequence shown here is derived from an EMBL/GenBank/DDBJ whole genome shotgun (WGS) entry which is preliminary data.</text>
</comment>
<dbReference type="PANTHER" id="PTHR16065:SF2">
    <property type="entry name" value="COILED-COIL DOMAIN CONTAINING 198"/>
    <property type="match status" value="1"/>
</dbReference>
<evidence type="ECO:0000313" key="2">
    <source>
        <dbReference type="EMBL" id="KAK3774923.1"/>
    </source>
</evidence>
<feature type="compositionally biased region" description="Acidic residues" evidence="1">
    <location>
        <begin position="216"/>
        <end position="228"/>
    </location>
</feature>
<protein>
    <submittedName>
        <fullName evidence="2">Uncharacterized protein</fullName>
    </submittedName>
</protein>
<evidence type="ECO:0000313" key="3">
    <source>
        <dbReference type="Proteomes" id="UP001283361"/>
    </source>
</evidence>
<feature type="region of interest" description="Disordered" evidence="1">
    <location>
        <begin position="1"/>
        <end position="57"/>
    </location>
</feature>
<evidence type="ECO:0000256" key="1">
    <source>
        <dbReference type="SAM" id="MobiDB-lite"/>
    </source>
</evidence>
<dbReference type="EMBL" id="JAWDGP010003379">
    <property type="protein sequence ID" value="KAK3774923.1"/>
    <property type="molecule type" value="Genomic_DNA"/>
</dbReference>
<organism evidence="2 3">
    <name type="scientific">Elysia crispata</name>
    <name type="common">lettuce slug</name>
    <dbReference type="NCBI Taxonomy" id="231223"/>
    <lineage>
        <taxon>Eukaryota</taxon>
        <taxon>Metazoa</taxon>
        <taxon>Spiralia</taxon>
        <taxon>Lophotrochozoa</taxon>
        <taxon>Mollusca</taxon>
        <taxon>Gastropoda</taxon>
        <taxon>Heterobranchia</taxon>
        <taxon>Euthyneura</taxon>
        <taxon>Panpulmonata</taxon>
        <taxon>Sacoglossa</taxon>
        <taxon>Placobranchoidea</taxon>
        <taxon>Plakobranchidae</taxon>
        <taxon>Elysia</taxon>
    </lineage>
</organism>
<name>A0AAE0ZSR7_9GAST</name>
<reference evidence="2" key="1">
    <citation type="journal article" date="2023" name="G3 (Bethesda)">
        <title>A reference genome for the long-term kleptoplast-retaining sea slug Elysia crispata morphotype clarki.</title>
        <authorList>
            <person name="Eastman K.E."/>
            <person name="Pendleton A.L."/>
            <person name="Shaikh M.A."/>
            <person name="Suttiyut T."/>
            <person name="Ogas R."/>
            <person name="Tomko P."/>
            <person name="Gavelis G."/>
            <person name="Widhalm J.R."/>
            <person name="Wisecaver J.H."/>
        </authorList>
    </citation>
    <scope>NUCLEOTIDE SEQUENCE</scope>
    <source>
        <strain evidence="2">ECLA1</strain>
    </source>
</reference>
<feature type="region of interest" description="Disordered" evidence="1">
    <location>
        <begin position="195"/>
        <end position="314"/>
    </location>
</feature>
<dbReference type="PANTHER" id="PTHR16065">
    <property type="entry name" value="COILED-COIL DOMAIN CONTAINING 198"/>
    <property type="match status" value="1"/>
</dbReference>
<feature type="compositionally biased region" description="Polar residues" evidence="1">
    <location>
        <begin position="264"/>
        <end position="280"/>
    </location>
</feature>
<sequence>MGCSASLVSPEEQEDTKKSVEKNNNTNNQSKQSPIHNLANGHIQPHPPPYKKRELPIPKQTQTFDKNANKLKAMDQTPVPKSVAFDVTLDGESGDGLLRLKKRPPRLQALEPLNMPTLTAEQLAEKQRLADAKRERIKQKKIKASQKSSRRRQELIKAREFGMKQQMEHEKTTIEDSLKQAEMKREQRLIEIKEKQRIREERARRARERAKQIQNPDDEVEVEKDEEFNAVSDDSWLDQSTTPSADKSPEAGLQGDLDVEEQIQKQVRQVRPTESASTVDSFDGAFSRSIPRTHGIESGIYKEDLKDDDDFFGS</sequence>
<gene>
    <name evidence="2" type="ORF">RRG08_007278</name>
</gene>
<feature type="region of interest" description="Disordered" evidence="1">
    <location>
        <begin position="134"/>
        <end position="153"/>
    </location>
</feature>